<protein>
    <submittedName>
        <fullName evidence="2">Putative cytochrome P450 family protein</fullName>
    </submittedName>
</protein>
<organism evidence="2 3">
    <name type="scientific">Rhizoctonia solani 123E</name>
    <dbReference type="NCBI Taxonomy" id="1423351"/>
    <lineage>
        <taxon>Eukaryota</taxon>
        <taxon>Fungi</taxon>
        <taxon>Dikarya</taxon>
        <taxon>Basidiomycota</taxon>
        <taxon>Agaricomycotina</taxon>
        <taxon>Agaricomycetes</taxon>
        <taxon>Cantharellales</taxon>
        <taxon>Ceratobasidiaceae</taxon>
        <taxon>Rhizoctonia</taxon>
    </lineage>
</organism>
<evidence type="ECO:0000313" key="2">
    <source>
        <dbReference type="EMBL" id="KEP47508.1"/>
    </source>
</evidence>
<feature type="domain" description="VWFA" evidence="1">
    <location>
        <begin position="1862"/>
        <end position="2076"/>
    </location>
</feature>
<keyword evidence="3" id="KW-1185">Reference proteome</keyword>
<dbReference type="Proteomes" id="UP000027456">
    <property type="component" value="Unassembled WGS sequence"/>
</dbReference>
<dbReference type="SUPFAM" id="SSF52540">
    <property type="entry name" value="P-loop containing nucleoside triphosphate hydrolases"/>
    <property type="match status" value="1"/>
</dbReference>
<sequence length="2103" mass="234679">MSDLSTIVPNLFRLLDLADEHGSGGIIEKVVIDQLSLHRLLNIVQPGSYDSVSRINFKALDQLSIRPIGVYGTQSEIIKFLQQTQYIDENFAILLSQTKSSNDASSALRSGLYLALDPSHQDQGALKAAYIIYWPEHTTWDDQAASSSVRRNRVTFMRYLNKLAEQTISLVSSAQARALIWDTNAHSQYLPGDQQENSGDAWLFNFEVAKSPEQEENAIGSSGFTVIVESRLLPQANNRAESRVQLVPGEQKTALLVVKDEKEQPEEKHFDNNISPMNLRKTIESKECPILLGNLTPTDIEVLATHGLRSQHKTIFVKYDGQLRALNAVRARQEEANKRLIEDQINRDRPKIREEIQHLVRISYDRLYPSPRSGFDPPHGVEVTAPLYHRYPSLNEVTDEIVEKLEIVQDRDFQLLKGKWPFLKGYLETNPRLSDDEHETFVNDILREPNAGIRADASPLPAINSTNISDAEFVSQLRKMGQTYFSLFGLIRRVYSILGRNLETLKNKVIVDQLDKVVSTERERQSNAASATSDQEYLETTRHAFEVLMQELREAMATNAWGPSNSQYFACNGGVHYSRYDALLWAHAKLTVAQFRWSGRITSIRPAQTHHTLYPLELTAQDIQLCRVSETHVPQPKVDTRHKFEFTLAKGWSVEFIQLIRERCLVVVSGKGETRIYVEDSVTMNHAVNTTHGKVTLSNESLGGPRRKFAFDQAARLLAIVHGHDDDPKLSIYIFDELFTNLRSRGSPICLRGWYDNKPDFKHVCFASGEEICLVEAAGRARIFSLITQQFRHVAASLQIDRPIIDAFSAPDGSCLFVIVPGEGTHLHRLLAFHWASFGSNKKGIDSTGLRPRDGYRIATRFDGRGRVHVVSFDAASKAITSVVLQITQKPDRLPFGGVTRFPVVPAVARNTLTVVERRPRQLIFASPVGLECMKDYFTRMISTFEATTRKPTGETLATIEVKSTSDVGRDIVAETSEFKLGSFIVELLCLIPLHLAVARKNRFIPLKDGVWDPEYERSLLGADVPAIVDALSLGWYESLLQSYMATKHVEKSANEAIVGEKSVGKSYCLNHFADTSFTGSVTRTTEGVWLSCTPTEEYLLVSLDFEGVHSIERSVQEDALLALFNTAISNLVLFRNNFATPSDIAGLFTSLQFSATVLDPNVNRGLFNSTLAIIIKDVTNAESIDIVRQFFLKLQGIVEKEKDQNFITRLHRGHIQIIRWPVINSPSLYTLFGRLHQGLDQQPYTHGSGGAFLHNLKTLMAKIKTSDWGPMDQNVAAHRAQQLMEKLPTALSCGRHEEGPLKNMDADAELETPDYMPLLFVPEFATDNVAESEALAEQALRALVQTYDQTIHTRYQVPDALYVETLQNSIDEAIKQRVAFVQKWVSLNIERFPSGNQDIRNIITKLQAASLGMKNAAQMCSSGCSSCQLLCLRTYRHSGEHSCGTSHRCIFDCEVAEEHLQREPCGLPAGHEGRHMCDVKAHSCGLECHLSSKGGCAQSCIKPLDHEGEHTCSARAHICGKPCDLRNVRHGINGGVYSCPGTCTSLWDESHERHACDNRACPIECVLCRRLCCNTDHFHGLIPGDVHLCGQEHNCAKLCEADGICQIETRPSAIQEQFSGRHETFMYTRFTQVDRRLSCTIPIPPGELSHEGVHTHDTGENAFHFCNVRCPNCEYLCGLPYDHGQQLHETSHGSMITTQWVLQSDKDDSDPMYELQGRKFGSGDEGAPMLCNLVCAAQGRHAHIDYCRDPDSCSNTDCEHITERMHPGPDRQKDWISHATFWARSDPYPNEEQTEFLKCDVLCAGPEHEASATAPANHSYCTLPIFHAAEPQQPAPLAGHISIDGHAFDCQNPSRMNQAYHILFVIDSSGSMYCRDRQPLPDTPISARLVSECNNRYGAVLSALHGFWLSREAVASSTVTLTRQDAYSVITFASSATTRVQNDFTSTTDQLISHLLPQGDGGTNFDAALKMSQSLIETHWSSDRAPVIIFLSDGECGIADNTVYDLCHFCVRQGKALAFHSVSFGPDTSSSSLRRMADIAHEVFASAPQDVLTAARGNPCAYTRALDSVQLADTFLGIANSLQKPRASLMNQYGSGGRRAMY</sequence>
<dbReference type="SMART" id="SM00327">
    <property type="entry name" value="VWA"/>
    <property type="match status" value="1"/>
</dbReference>
<dbReference type="CDD" id="cd00198">
    <property type="entry name" value="vWFA"/>
    <property type="match status" value="1"/>
</dbReference>
<dbReference type="SUPFAM" id="SSF53300">
    <property type="entry name" value="vWA-like"/>
    <property type="match status" value="1"/>
</dbReference>
<evidence type="ECO:0000259" key="1">
    <source>
        <dbReference type="PROSITE" id="PS50234"/>
    </source>
</evidence>
<proteinExistence type="predicted"/>
<dbReference type="Pfam" id="PF13519">
    <property type="entry name" value="VWA_2"/>
    <property type="match status" value="1"/>
</dbReference>
<dbReference type="PANTHER" id="PTHR22796">
    <property type="entry name" value="URG4-RELATED"/>
    <property type="match status" value="1"/>
</dbReference>
<comment type="caution">
    <text evidence="2">The sequence shown here is derived from an EMBL/GenBank/DDBJ whole genome shotgun (WGS) entry which is preliminary data.</text>
</comment>
<accession>A0A074RS33</accession>
<dbReference type="InterPro" id="IPR027417">
    <property type="entry name" value="P-loop_NTPase"/>
</dbReference>
<dbReference type="Gene3D" id="3.40.50.300">
    <property type="entry name" value="P-loop containing nucleotide triphosphate hydrolases"/>
    <property type="match status" value="1"/>
</dbReference>
<dbReference type="OrthoDB" id="2343366at2759"/>
<evidence type="ECO:0000313" key="3">
    <source>
        <dbReference type="Proteomes" id="UP000027456"/>
    </source>
</evidence>
<reference evidence="2 3" key="1">
    <citation type="submission" date="2013-12" db="EMBL/GenBank/DDBJ databases">
        <authorList>
            <person name="Cubeta M."/>
            <person name="Pakala S."/>
            <person name="Fedorova N."/>
            <person name="Thomas E."/>
            <person name="Dean R."/>
            <person name="Jabaji S."/>
            <person name="Neate S."/>
            <person name="Toda T."/>
            <person name="Tavantzis S."/>
            <person name="Vilgalys R."/>
            <person name="Bharathan N."/>
            <person name="Pakala S."/>
            <person name="Losada L.S."/>
            <person name="Zafar N."/>
            <person name="Nierman W."/>
        </authorList>
    </citation>
    <scope>NUCLEOTIDE SEQUENCE [LARGE SCALE GENOMIC DNA]</scope>
    <source>
        <strain evidence="2 3">123E</strain>
    </source>
</reference>
<dbReference type="PROSITE" id="PS50234">
    <property type="entry name" value="VWFA"/>
    <property type="match status" value="1"/>
</dbReference>
<dbReference type="InterPro" id="IPR002035">
    <property type="entry name" value="VWF_A"/>
</dbReference>
<dbReference type="HOGENOM" id="CLU_000401_0_0_1"/>
<dbReference type="InterPro" id="IPR036465">
    <property type="entry name" value="vWFA_dom_sf"/>
</dbReference>
<name>A0A074RS33_9AGAM</name>
<gene>
    <name evidence="2" type="ORF">V565_153220</name>
</gene>
<dbReference type="STRING" id="1423351.A0A074RS33"/>
<dbReference type="Gene3D" id="3.40.50.410">
    <property type="entry name" value="von Willebrand factor, type A domain"/>
    <property type="match status" value="1"/>
</dbReference>
<dbReference type="PANTHER" id="PTHR22796:SF1">
    <property type="entry name" value="VWFA DOMAIN-CONTAINING PROTEIN"/>
    <property type="match status" value="1"/>
</dbReference>
<dbReference type="EMBL" id="AZST01000722">
    <property type="protein sequence ID" value="KEP47508.1"/>
    <property type="molecule type" value="Genomic_DNA"/>
</dbReference>